<keyword evidence="2" id="KW-1185">Reference proteome</keyword>
<accession>A0ABU9M398</accession>
<dbReference type="InterPro" id="IPR042257">
    <property type="entry name" value="DGOK_C"/>
</dbReference>
<gene>
    <name evidence="1" type="ORF">AAFH49_20980</name>
</gene>
<dbReference type="Gene3D" id="3.30.420.300">
    <property type="entry name" value="2-keto-3-deoxy-galactonokinase, substrate binding domain"/>
    <property type="match status" value="1"/>
</dbReference>
<reference evidence="1 2" key="1">
    <citation type="journal article" date="2018" name="Arch. Microbiol.">
        <title>Hymenobacter segetis sp. nov., isolated from soil.</title>
        <authorList>
            <person name="Ten L.N."/>
            <person name="Lim S.J."/>
            <person name="Kim B.O."/>
            <person name="Kang I.K."/>
            <person name="Jung H.Y."/>
        </authorList>
    </citation>
    <scope>NUCLEOTIDE SEQUENCE [LARGE SCALE GENOMIC DNA]</scope>
    <source>
        <strain evidence="1 2">S7-3-11</strain>
    </source>
</reference>
<dbReference type="Gene3D" id="3.30.420.310">
    <property type="entry name" value="2-keto-3-deoxy-galactonokinase, C-terminal domain"/>
    <property type="match status" value="1"/>
</dbReference>
<name>A0ABU9M398_9BACT</name>
<dbReference type="RefSeq" id="WP_342301271.1">
    <property type="nucleotide sequence ID" value="NZ_JBCEVZ010000089.1"/>
</dbReference>
<dbReference type="EMBL" id="JBCEVZ010000089">
    <property type="protein sequence ID" value="MEL5996697.1"/>
    <property type="molecule type" value="Genomic_DNA"/>
</dbReference>
<protein>
    <submittedName>
        <fullName evidence="1">2-dehydro-3-deoxygalactonokinase</fullName>
    </submittedName>
</protein>
<dbReference type="Pfam" id="PF05035">
    <property type="entry name" value="DGOK"/>
    <property type="match status" value="1"/>
</dbReference>
<evidence type="ECO:0000313" key="2">
    <source>
        <dbReference type="Proteomes" id="UP001479606"/>
    </source>
</evidence>
<dbReference type="CDD" id="cd24012">
    <property type="entry name" value="ASKHA_NBD_KDGal-kinase"/>
    <property type="match status" value="1"/>
</dbReference>
<organism evidence="1 2">
    <name type="scientific">Hymenobacter segetis</name>
    <dbReference type="NCBI Taxonomy" id="2025509"/>
    <lineage>
        <taxon>Bacteria</taxon>
        <taxon>Pseudomonadati</taxon>
        <taxon>Bacteroidota</taxon>
        <taxon>Cytophagia</taxon>
        <taxon>Cytophagales</taxon>
        <taxon>Hymenobacteraceae</taxon>
        <taxon>Hymenobacter</taxon>
    </lineage>
</organism>
<evidence type="ECO:0000313" key="1">
    <source>
        <dbReference type="EMBL" id="MEL5996697.1"/>
    </source>
</evidence>
<dbReference type="InterPro" id="IPR007729">
    <property type="entry name" value="DGOK"/>
</dbReference>
<sequence length="330" mass="35868">MTPPPTFLSCDWGTTAFRLRLVERDTLTIIAEESSKEGNAATAERWQQARQPPEQRVAFYLNIVRQHIQRLEAAAETALAGVPVVISGMASSTIGMAELPYKPLPFAVDGSDLLTKTIGPTADFPHPVLLISGVRSDDDVMRGEEVQLVGCGFENTPEEQLFLHPGTHAKHVTVQNGQATALKTYMTGEFFSLLSTKSILAASVEEGGKLAEGRHQQWFAKGVLDGQQANLLHNAFLVRTNDLFQKNSKPENYFYLSGLLIGSECHELLAHLPARIVLAGEAVLVDLYGAALRVLGIAHKCPVTTKTAQETTLHGQLAVLKQHLAALLTT</sequence>
<dbReference type="InterPro" id="IPR042258">
    <property type="entry name" value="DGOK_N"/>
</dbReference>
<dbReference type="Proteomes" id="UP001479606">
    <property type="component" value="Unassembled WGS sequence"/>
</dbReference>
<proteinExistence type="predicted"/>
<comment type="caution">
    <text evidence="1">The sequence shown here is derived from an EMBL/GenBank/DDBJ whole genome shotgun (WGS) entry which is preliminary data.</text>
</comment>